<evidence type="ECO:0000313" key="6">
    <source>
        <dbReference type="Proteomes" id="UP000467700"/>
    </source>
</evidence>
<dbReference type="Pfam" id="PF13302">
    <property type="entry name" value="Acetyltransf_3"/>
    <property type="match status" value="1"/>
</dbReference>
<gene>
    <name evidence="5" type="ORF">AAE3_LOCUS5806</name>
</gene>
<comment type="caution">
    <text evidence="5">The sequence shown here is derived from an EMBL/GenBank/DDBJ whole genome shotgun (WGS) entry which is preliminary data.</text>
</comment>
<evidence type="ECO:0000256" key="2">
    <source>
        <dbReference type="ARBA" id="ARBA00022679"/>
    </source>
</evidence>
<proteinExistence type="inferred from homology"/>
<accession>A0A8S0W5N9</accession>
<dbReference type="Gene3D" id="3.40.630.30">
    <property type="match status" value="1"/>
</dbReference>
<dbReference type="InterPro" id="IPR000182">
    <property type="entry name" value="GNAT_dom"/>
</dbReference>
<evidence type="ECO:0000256" key="1">
    <source>
        <dbReference type="ARBA" id="ARBA00009342"/>
    </source>
</evidence>
<keyword evidence="2" id="KW-0808">Transferase</keyword>
<dbReference type="InterPro" id="IPR039135">
    <property type="entry name" value="NAT9-like"/>
</dbReference>
<evidence type="ECO:0000256" key="3">
    <source>
        <dbReference type="ARBA" id="ARBA00023315"/>
    </source>
</evidence>
<dbReference type="PANTHER" id="PTHR13256:SF16">
    <property type="entry name" value="ALPHA_BETA-TUBULIN-N-ACETYLTRANSFERASE 9"/>
    <property type="match status" value="1"/>
</dbReference>
<evidence type="ECO:0000259" key="4">
    <source>
        <dbReference type="Pfam" id="PF13302"/>
    </source>
</evidence>
<organism evidence="5 6">
    <name type="scientific">Cyclocybe aegerita</name>
    <name type="common">Black poplar mushroom</name>
    <name type="synonym">Agrocybe aegerita</name>
    <dbReference type="NCBI Taxonomy" id="1973307"/>
    <lineage>
        <taxon>Eukaryota</taxon>
        <taxon>Fungi</taxon>
        <taxon>Dikarya</taxon>
        <taxon>Basidiomycota</taxon>
        <taxon>Agaricomycotina</taxon>
        <taxon>Agaricomycetes</taxon>
        <taxon>Agaricomycetidae</taxon>
        <taxon>Agaricales</taxon>
        <taxon>Agaricineae</taxon>
        <taxon>Bolbitiaceae</taxon>
        <taxon>Cyclocybe</taxon>
    </lineage>
</organism>
<keyword evidence="3" id="KW-0012">Acyltransferase</keyword>
<dbReference type="InterPro" id="IPR016181">
    <property type="entry name" value="Acyl_CoA_acyltransferase"/>
</dbReference>
<keyword evidence="6" id="KW-1185">Reference proteome</keyword>
<comment type="similarity">
    <text evidence="1">Belongs to the acetyltransferase family. GNAT subfamily.</text>
</comment>
<feature type="domain" description="N-acetyltransferase" evidence="4">
    <location>
        <begin position="14"/>
        <end position="209"/>
    </location>
</feature>
<dbReference type="PANTHER" id="PTHR13256">
    <property type="entry name" value="N-ACETYLTRANSFERASE 9"/>
    <property type="match status" value="1"/>
</dbReference>
<dbReference type="OrthoDB" id="5043642at2759"/>
<reference evidence="5 6" key="1">
    <citation type="submission" date="2020-01" db="EMBL/GenBank/DDBJ databases">
        <authorList>
            <person name="Gupta K D."/>
        </authorList>
    </citation>
    <scope>NUCLEOTIDE SEQUENCE [LARGE SCALE GENOMIC DNA]</scope>
</reference>
<evidence type="ECO:0000313" key="5">
    <source>
        <dbReference type="EMBL" id="CAA7263644.1"/>
    </source>
</evidence>
<dbReference type="EMBL" id="CACVBS010000040">
    <property type="protein sequence ID" value="CAA7263644.1"/>
    <property type="molecule type" value="Genomic_DNA"/>
</dbReference>
<dbReference type="Proteomes" id="UP000467700">
    <property type="component" value="Unassembled WGS sequence"/>
</dbReference>
<dbReference type="GO" id="GO:0008080">
    <property type="term" value="F:N-acetyltransferase activity"/>
    <property type="evidence" value="ECO:0007669"/>
    <property type="project" value="InterPro"/>
</dbReference>
<sequence length="237" mass="27079">MKANVDTVLLGSKVVLVPYRSEHVPKYHEWMLNEELRMLTASEPLSLEEEYEMQQKWQVDEDKLTFIILSREPGVLADDAGKVLPTNERLAKLPMVGDVNIFMYGTIPSQEQSSSVALTDEEEEEGFYAEVEIMIAEPSFRRKGLAIEALQLMLGYTTGYPEAFSTQFPSSSPHNLPTSPLNISPRYLVTRINDTNHASIRLFEKLGFQITKRVEVFHEIEMRYQQPIPNGHKCTIE</sequence>
<dbReference type="SUPFAM" id="SSF55729">
    <property type="entry name" value="Acyl-CoA N-acyltransferases (Nat)"/>
    <property type="match status" value="1"/>
</dbReference>
<name>A0A8S0W5N9_CYCAE</name>
<protein>
    <recommendedName>
        <fullName evidence="4">N-acetyltransferase domain-containing protein</fullName>
    </recommendedName>
</protein>
<dbReference type="AlphaFoldDB" id="A0A8S0W5N9"/>